<dbReference type="InterPro" id="IPR055314">
    <property type="entry name" value="At2g29880-like"/>
</dbReference>
<dbReference type="AlphaFoldDB" id="A0A3P6B2B3"/>
<dbReference type="PANTHER" id="PTHR47864">
    <property type="entry name" value="TRANSMEMBRANE PROTEIN"/>
    <property type="match status" value="1"/>
</dbReference>
<name>A0A3P6B2B3_BRAOL</name>
<dbReference type="InterPro" id="IPR056253">
    <property type="entry name" value="At2g29880-like_C"/>
</dbReference>
<dbReference type="EMBL" id="LR031872">
    <property type="protein sequence ID" value="VDC99112.1"/>
    <property type="molecule type" value="Genomic_DNA"/>
</dbReference>
<feature type="domain" description="Myb/SANT-like" evidence="2">
    <location>
        <begin position="18"/>
        <end position="115"/>
    </location>
</feature>
<dbReference type="PANTHER" id="PTHR47864:SF12">
    <property type="entry name" value="MYB_SANT-LIKE DOMAIN-CONTAINING PROTEIN"/>
    <property type="match status" value="1"/>
</dbReference>
<feature type="region of interest" description="Disordered" evidence="1">
    <location>
        <begin position="168"/>
        <end position="220"/>
    </location>
</feature>
<dbReference type="Pfam" id="PF24769">
    <property type="entry name" value="At2g29880_C"/>
    <property type="match status" value="1"/>
</dbReference>
<evidence type="ECO:0000259" key="3">
    <source>
        <dbReference type="Pfam" id="PF24769"/>
    </source>
</evidence>
<dbReference type="Pfam" id="PF12776">
    <property type="entry name" value="Myb_DNA-bind_3"/>
    <property type="match status" value="1"/>
</dbReference>
<evidence type="ECO:0000259" key="2">
    <source>
        <dbReference type="Pfam" id="PF12776"/>
    </source>
</evidence>
<evidence type="ECO:0000256" key="1">
    <source>
        <dbReference type="SAM" id="MobiDB-lite"/>
    </source>
</evidence>
<dbReference type="InterPro" id="IPR024752">
    <property type="entry name" value="Myb/SANT-like_dom"/>
</dbReference>
<reference evidence="4" key="1">
    <citation type="submission" date="2018-11" db="EMBL/GenBank/DDBJ databases">
        <authorList>
            <consortium name="Genoscope - CEA"/>
            <person name="William W."/>
        </authorList>
    </citation>
    <scope>NUCLEOTIDE SEQUENCE</scope>
</reference>
<feature type="domain" description="At2g29880-like C-terminal" evidence="3">
    <location>
        <begin position="260"/>
        <end position="306"/>
    </location>
</feature>
<feature type="compositionally biased region" description="Low complexity" evidence="1">
    <location>
        <begin position="177"/>
        <end position="187"/>
    </location>
</feature>
<sequence length="307" mass="35326">METGEPSLPKKARAGYLQWTSQENQLLMRLLVDGIRRGWRDSNGSMTKTTVEAKILPVLNKQLGCNKSYKHYMNRMKSLGKEYNGYAELFRCSSGFGWDPITKRFTAPDEVCKEYFKGHPNSENMRDNTFEDFEDLQIIFESATARGNNSFGLGDDANAEAFEVENDVQEKEDGIHTENVTETNETTLRASKEKLPSRKRAKPNGDGDASESINPGDRSEKVLTEMIGVSTNIMNLMQQREERHQKEAEEKEAEKRKNNVWDVIKEIPDLEQDICYDAVTKIHTLNMKDVFLRMKVEERLGWIRRNV</sequence>
<proteinExistence type="predicted"/>
<organism evidence="4">
    <name type="scientific">Brassica oleracea</name>
    <name type="common">Wild cabbage</name>
    <dbReference type="NCBI Taxonomy" id="3712"/>
    <lineage>
        <taxon>Eukaryota</taxon>
        <taxon>Viridiplantae</taxon>
        <taxon>Streptophyta</taxon>
        <taxon>Embryophyta</taxon>
        <taxon>Tracheophyta</taxon>
        <taxon>Spermatophyta</taxon>
        <taxon>Magnoliopsida</taxon>
        <taxon>eudicotyledons</taxon>
        <taxon>Gunneridae</taxon>
        <taxon>Pentapetalae</taxon>
        <taxon>rosids</taxon>
        <taxon>malvids</taxon>
        <taxon>Brassicales</taxon>
        <taxon>Brassicaceae</taxon>
        <taxon>Brassiceae</taxon>
        <taxon>Brassica</taxon>
    </lineage>
</organism>
<gene>
    <name evidence="4" type="ORF">BOLC3T20376H</name>
</gene>
<accession>A0A3P6B2B3</accession>
<evidence type="ECO:0000313" key="4">
    <source>
        <dbReference type="EMBL" id="VDC99112.1"/>
    </source>
</evidence>
<protein>
    <submittedName>
        <fullName evidence="4">Uncharacterized protein</fullName>
    </submittedName>
</protein>